<protein>
    <submittedName>
        <fullName evidence="3">Uncharacterized protein</fullName>
    </submittedName>
</protein>
<keyword evidence="4" id="KW-1185">Reference proteome</keyword>
<name>A0ABQ8G4D0_9PEZI</name>
<feature type="chain" id="PRO_5045710898" evidence="2">
    <location>
        <begin position="25"/>
        <end position="95"/>
    </location>
</feature>
<proteinExistence type="predicted"/>
<evidence type="ECO:0000313" key="3">
    <source>
        <dbReference type="EMBL" id="KAH7042175.1"/>
    </source>
</evidence>
<feature type="region of interest" description="Disordered" evidence="1">
    <location>
        <begin position="56"/>
        <end position="78"/>
    </location>
</feature>
<gene>
    <name evidence="3" type="ORF">B0J12DRAFT_214927</name>
</gene>
<evidence type="ECO:0000313" key="4">
    <source>
        <dbReference type="Proteomes" id="UP000774617"/>
    </source>
</evidence>
<evidence type="ECO:0000256" key="1">
    <source>
        <dbReference type="SAM" id="MobiDB-lite"/>
    </source>
</evidence>
<reference evidence="3 4" key="1">
    <citation type="journal article" date="2021" name="Nat. Commun.">
        <title>Genetic determinants of endophytism in the Arabidopsis root mycobiome.</title>
        <authorList>
            <person name="Mesny F."/>
            <person name="Miyauchi S."/>
            <person name="Thiergart T."/>
            <person name="Pickel B."/>
            <person name="Atanasova L."/>
            <person name="Karlsson M."/>
            <person name="Huettel B."/>
            <person name="Barry K.W."/>
            <person name="Haridas S."/>
            <person name="Chen C."/>
            <person name="Bauer D."/>
            <person name="Andreopoulos W."/>
            <person name="Pangilinan J."/>
            <person name="LaButti K."/>
            <person name="Riley R."/>
            <person name="Lipzen A."/>
            <person name="Clum A."/>
            <person name="Drula E."/>
            <person name="Henrissat B."/>
            <person name="Kohler A."/>
            <person name="Grigoriev I.V."/>
            <person name="Martin F.M."/>
            <person name="Hacquard S."/>
        </authorList>
    </citation>
    <scope>NUCLEOTIDE SEQUENCE [LARGE SCALE GENOMIC DNA]</scope>
    <source>
        <strain evidence="3 4">MPI-SDFR-AT-0080</strain>
    </source>
</reference>
<dbReference type="EMBL" id="JAGTJR010000027">
    <property type="protein sequence ID" value="KAH7042175.1"/>
    <property type="molecule type" value="Genomic_DNA"/>
</dbReference>
<comment type="caution">
    <text evidence="3">The sequence shown here is derived from an EMBL/GenBank/DDBJ whole genome shotgun (WGS) entry which is preliminary data.</text>
</comment>
<dbReference type="Proteomes" id="UP000774617">
    <property type="component" value="Unassembled WGS sequence"/>
</dbReference>
<evidence type="ECO:0000256" key="2">
    <source>
        <dbReference type="SAM" id="SignalP"/>
    </source>
</evidence>
<keyword evidence="2" id="KW-0732">Signal</keyword>
<organism evidence="3 4">
    <name type="scientific">Macrophomina phaseolina</name>
    <dbReference type="NCBI Taxonomy" id="35725"/>
    <lineage>
        <taxon>Eukaryota</taxon>
        <taxon>Fungi</taxon>
        <taxon>Dikarya</taxon>
        <taxon>Ascomycota</taxon>
        <taxon>Pezizomycotina</taxon>
        <taxon>Dothideomycetes</taxon>
        <taxon>Dothideomycetes incertae sedis</taxon>
        <taxon>Botryosphaeriales</taxon>
        <taxon>Botryosphaeriaceae</taxon>
        <taxon>Macrophomina</taxon>
    </lineage>
</organism>
<accession>A0ABQ8G4D0</accession>
<sequence>MEWGCTHQSLLLLVLPLWEQGVGPGNWGPEGYSCLMELGAETGVIHFLVFPSGPNEDVGSALPQQQQPSPLGRHPQSIHGSHRKACICFLSFLCE</sequence>
<feature type="signal peptide" evidence="2">
    <location>
        <begin position="1"/>
        <end position="24"/>
    </location>
</feature>